<sequence length="123" mass="14256">MVQPITLALIINTYLTFTIGILLNFLLYFLAKKYSTNDLKEYFRITVYHICWHLLQIISQTLGQPLFYIASDNNAYVFLHGPARWIPSVTLQHLILLVYLCTLGCSTTSMSLQFVDRYLVICK</sequence>
<proteinExistence type="predicted"/>
<keyword evidence="1" id="KW-0812">Transmembrane</keyword>
<feature type="transmembrane region" description="Helical" evidence="1">
    <location>
        <begin position="50"/>
        <end position="71"/>
    </location>
</feature>
<dbReference type="Pfam" id="PF10326">
    <property type="entry name" value="7TM_GPCR_Str"/>
    <property type="match status" value="1"/>
</dbReference>
<feature type="transmembrane region" description="Helical" evidence="1">
    <location>
        <begin position="6"/>
        <end position="30"/>
    </location>
</feature>
<feature type="transmembrane region" description="Helical" evidence="1">
    <location>
        <begin position="91"/>
        <end position="115"/>
    </location>
</feature>
<dbReference type="InterPro" id="IPR019428">
    <property type="entry name" value="7TM_GPCR_serpentine_rcpt_Str"/>
</dbReference>
<organism evidence="2 3">
    <name type="scientific">Meloidogyne hapla</name>
    <name type="common">Root-knot nematode worm</name>
    <dbReference type="NCBI Taxonomy" id="6305"/>
    <lineage>
        <taxon>Eukaryota</taxon>
        <taxon>Metazoa</taxon>
        <taxon>Ecdysozoa</taxon>
        <taxon>Nematoda</taxon>
        <taxon>Chromadorea</taxon>
        <taxon>Rhabditida</taxon>
        <taxon>Tylenchina</taxon>
        <taxon>Tylenchomorpha</taxon>
        <taxon>Tylenchoidea</taxon>
        <taxon>Meloidogynidae</taxon>
        <taxon>Meloidogyninae</taxon>
        <taxon>Meloidogyne</taxon>
    </lineage>
</organism>
<protein>
    <submittedName>
        <fullName evidence="3">7TM_GPCR_Srx domain-containing protein</fullName>
    </submittedName>
</protein>
<evidence type="ECO:0000256" key="1">
    <source>
        <dbReference type="SAM" id="Phobius"/>
    </source>
</evidence>
<name>A0A1I8BFG1_MELHA</name>
<dbReference type="WBParaSite" id="MhA1_Contig2076.frz3.gene10">
    <property type="protein sequence ID" value="MhA1_Contig2076.frz3.gene10"/>
    <property type="gene ID" value="MhA1_Contig2076.frz3.gene10"/>
</dbReference>
<dbReference type="AlphaFoldDB" id="A0A1I8BFG1"/>
<dbReference type="Proteomes" id="UP000095281">
    <property type="component" value="Unplaced"/>
</dbReference>
<accession>A0A1I8BFG1</accession>
<keyword evidence="2" id="KW-1185">Reference proteome</keyword>
<evidence type="ECO:0000313" key="2">
    <source>
        <dbReference type="Proteomes" id="UP000095281"/>
    </source>
</evidence>
<reference evidence="3" key="1">
    <citation type="submission" date="2016-11" db="UniProtKB">
        <authorList>
            <consortium name="WormBaseParasite"/>
        </authorList>
    </citation>
    <scope>IDENTIFICATION</scope>
</reference>
<evidence type="ECO:0000313" key="3">
    <source>
        <dbReference type="WBParaSite" id="MhA1_Contig2076.frz3.gene10"/>
    </source>
</evidence>
<keyword evidence="1" id="KW-0472">Membrane</keyword>
<keyword evidence="1" id="KW-1133">Transmembrane helix</keyword>